<comment type="subcellular location">
    <subcellularLocation>
        <location evidence="1">Membrane</location>
        <topology evidence="1">Single-pass membrane protein</topology>
    </subcellularLocation>
</comment>
<dbReference type="OrthoDB" id="9811754at2"/>
<evidence type="ECO:0000313" key="8">
    <source>
        <dbReference type="EMBL" id="OAG94835.1"/>
    </source>
</evidence>
<dbReference type="Pfam" id="PF25990">
    <property type="entry name" value="Beta-barrel_YknX"/>
    <property type="match status" value="1"/>
</dbReference>
<dbReference type="EMBL" id="MWPS01000009">
    <property type="protein sequence ID" value="OPG17021.1"/>
    <property type="molecule type" value="Genomic_DNA"/>
</dbReference>
<dbReference type="InterPro" id="IPR050739">
    <property type="entry name" value="MFP"/>
</dbReference>
<reference evidence="8 10" key="1">
    <citation type="submission" date="2016-02" db="EMBL/GenBank/DDBJ databases">
        <title>Draft genome sequence of Acidibacillus ferrooxidans SLC66.</title>
        <authorList>
            <person name="Oliveira G."/>
            <person name="Nancucheo I."/>
            <person name="Dall'Agnol H."/>
            <person name="Johnson B."/>
            <person name="Oliveira R."/>
            <person name="Nunes G.L."/>
            <person name="Tzotzos G."/>
            <person name="Orellana S.C."/>
            <person name="Salim A.C."/>
            <person name="Araujo F.M."/>
        </authorList>
    </citation>
    <scope>NUCLEOTIDE SEQUENCE [LARGE SCALE GENOMIC DNA]</scope>
    <source>
        <strain evidence="8 10">SLC66</strain>
    </source>
</reference>
<evidence type="ECO:0000313" key="9">
    <source>
        <dbReference type="EMBL" id="OPG17021.1"/>
    </source>
</evidence>
<evidence type="ECO:0000256" key="4">
    <source>
        <dbReference type="ARBA" id="ARBA00022989"/>
    </source>
</evidence>
<evidence type="ECO:0000256" key="5">
    <source>
        <dbReference type="ARBA" id="ARBA00023136"/>
    </source>
</evidence>
<evidence type="ECO:0000313" key="10">
    <source>
        <dbReference type="Proteomes" id="UP000077421"/>
    </source>
</evidence>
<feature type="domain" description="YknX-like beta-barrel" evidence="7">
    <location>
        <begin position="146"/>
        <end position="192"/>
    </location>
</feature>
<keyword evidence="3 6" id="KW-0812">Transmembrane</keyword>
<organism evidence="9 11">
    <name type="scientific">Ferroacidibacillus organovorans</name>
    <dbReference type="NCBI Taxonomy" id="1765683"/>
    <lineage>
        <taxon>Bacteria</taxon>
        <taxon>Bacillati</taxon>
        <taxon>Bacillota</taxon>
        <taxon>Bacilli</taxon>
        <taxon>Bacillales</taxon>
        <taxon>Alicyclobacillaceae</taxon>
        <taxon>Ferroacidibacillus</taxon>
    </lineage>
</organism>
<dbReference type="GO" id="GO:0055085">
    <property type="term" value="P:transmembrane transport"/>
    <property type="evidence" value="ECO:0007669"/>
    <property type="project" value="InterPro"/>
</dbReference>
<dbReference type="GO" id="GO:0016020">
    <property type="term" value="C:membrane"/>
    <property type="evidence" value="ECO:0007669"/>
    <property type="project" value="UniProtKB-SubCell"/>
</dbReference>
<keyword evidence="4 6" id="KW-1133">Transmembrane helix</keyword>
<evidence type="ECO:0000259" key="7">
    <source>
        <dbReference type="Pfam" id="PF25990"/>
    </source>
</evidence>
<dbReference type="EMBL" id="LSUQ01000006">
    <property type="protein sequence ID" value="OAG94835.1"/>
    <property type="molecule type" value="Genomic_DNA"/>
</dbReference>
<dbReference type="InterPro" id="IPR058636">
    <property type="entry name" value="Beta-barrel_YknX"/>
</dbReference>
<proteinExistence type="inferred from homology"/>
<dbReference type="PANTHER" id="PTHR30386:SF26">
    <property type="entry name" value="TRANSPORT PROTEIN COMB"/>
    <property type="match status" value="1"/>
</dbReference>
<evidence type="ECO:0000256" key="1">
    <source>
        <dbReference type="ARBA" id="ARBA00004167"/>
    </source>
</evidence>
<dbReference type="Proteomes" id="UP000190229">
    <property type="component" value="Unassembled WGS sequence"/>
</dbReference>
<name>A0A162SAT9_9BACL</name>
<dbReference type="RefSeq" id="WP_067953325.1">
    <property type="nucleotide sequence ID" value="NZ_LSUQ01000006.1"/>
</dbReference>
<keyword evidence="11" id="KW-1185">Reference proteome</keyword>
<comment type="similarity">
    <text evidence="2">Belongs to the membrane fusion protein (MFP) (TC 8.A.1) family.</text>
</comment>
<protein>
    <submittedName>
        <fullName evidence="9">HlyD family secretion protein</fullName>
    </submittedName>
</protein>
<dbReference type="AlphaFoldDB" id="A0A162SAT9"/>
<gene>
    <name evidence="8" type="ORF">AYW79_03515</name>
    <name evidence="9" type="ORF">B2M26_03725</name>
</gene>
<comment type="caution">
    <text evidence="9">The sequence shown here is derived from an EMBL/GenBank/DDBJ whole genome shotgun (WGS) entry which is preliminary data.</text>
</comment>
<dbReference type="STRING" id="1765683.B2M26_03725"/>
<dbReference type="PANTHER" id="PTHR30386">
    <property type="entry name" value="MEMBRANE FUSION SUBUNIT OF EMRAB-TOLC MULTIDRUG EFFLUX PUMP"/>
    <property type="match status" value="1"/>
</dbReference>
<evidence type="ECO:0000256" key="3">
    <source>
        <dbReference type="ARBA" id="ARBA00022692"/>
    </source>
</evidence>
<reference evidence="9 11" key="2">
    <citation type="submission" date="2017-02" db="EMBL/GenBank/DDBJ databases">
        <title>Draft genome of Acidibacillus ferrooxidans Huett2.</title>
        <authorList>
            <person name="Schopf S."/>
        </authorList>
    </citation>
    <scope>NUCLEOTIDE SEQUENCE [LARGE SCALE GENOMIC DNA]</scope>
    <source>
        <strain evidence="9 11">Huett2</strain>
    </source>
</reference>
<evidence type="ECO:0000256" key="6">
    <source>
        <dbReference type="SAM" id="Phobius"/>
    </source>
</evidence>
<keyword evidence="5 6" id="KW-0472">Membrane</keyword>
<feature type="transmembrane region" description="Helical" evidence="6">
    <location>
        <begin position="7"/>
        <end position="31"/>
    </location>
</feature>
<evidence type="ECO:0000313" key="11">
    <source>
        <dbReference type="Proteomes" id="UP000190229"/>
    </source>
</evidence>
<dbReference type="Gene3D" id="2.40.30.170">
    <property type="match status" value="1"/>
</dbReference>
<evidence type="ECO:0000256" key="2">
    <source>
        <dbReference type="ARBA" id="ARBA00009477"/>
    </source>
</evidence>
<dbReference type="Proteomes" id="UP000077421">
    <property type="component" value="Unassembled WGS sequence"/>
</dbReference>
<sequence length="243" mass="25484">MANSSIVRVVLINLIVLVVLIGALFGGYLYYTNSTNFVTSQDAQVTGTIVPITVQYAGRLNSWDAAVNTTVNQSDVLGTESNTSVLAMNPLLSGLVAHNSTLRQRLNDAESIQSPISGTIIQNNVQNGQVVQPGQVLAEVVNLGDLNVTANISETEIRHVLVGQSVDVTIDGIPNTTFKGTVQSIGNATQSAFSLVPNISAASGSYTKVEQRIPVVISLNGGYSGKPVVPGMNAVVAIHVNNN</sequence>
<accession>A0A162SAT9</accession>